<dbReference type="InterPro" id="IPR051183">
    <property type="entry name" value="U1_U11-U12_snRNP_70-35kDa"/>
</dbReference>
<keyword evidence="5" id="KW-0539">Nucleus</keyword>
<evidence type="ECO:0000259" key="9">
    <source>
        <dbReference type="PROSITE" id="PS50102"/>
    </source>
</evidence>
<dbReference type="SMART" id="SM00360">
    <property type="entry name" value="RRM"/>
    <property type="match status" value="1"/>
</dbReference>
<dbReference type="GO" id="GO:0030619">
    <property type="term" value="F:U1 snRNA binding"/>
    <property type="evidence" value="ECO:0007669"/>
    <property type="project" value="InterPro"/>
</dbReference>
<evidence type="ECO:0000256" key="7">
    <source>
        <dbReference type="PROSITE-ProRule" id="PRU00176"/>
    </source>
</evidence>
<evidence type="ECO:0000313" key="11">
    <source>
        <dbReference type="Proteomes" id="UP001190700"/>
    </source>
</evidence>
<gene>
    <name evidence="10" type="ORF">CYMTET_26479</name>
</gene>
<feature type="domain" description="RRM" evidence="9">
    <location>
        <begin position="161"/>
        <end position="239"/>
    </location>
</feature>
<dbReference type="SUPFAM" id="SSF54928">
    <property type="entry name" value="RNA-binding domain, RBD"/>
    <property type="match status" value="1"/>
</dbReference>
<dbReference type="GO" id="GO:0003729">
    <property type="term" value="F:mRNA binding"/>
    <property type="evidence" value="ECO:0007669"/>
    <property type="project" value="TreeGrafter"/>
</dbReference>
<comment type="subcellular location">
    <subcellularLocation>
        <location evidence="1">Nucleus speckle</location>
    </subcellularLocation>
    <subcellularLocation>
        <location evidence="2">Nucleus</location>
        <location evidence="2">Nucleoplasm</location>
    </subcellularLocation>
</comment>
<evidence type="ECO:0000256" key="1">
    <source>
        <dbReference type="ARBA" id="ARBA00004324"/>
    </source>
</evidence>
<dbReference type="PANTHER" id="PTHR13952:SF5">
    <property type="entry name" value="U1 SMALL NUCLEAR RIBONUCLEOPROTEIN 70 KDA"/>
    <property type="match status" value="1"/>
</dbReference>
<evidence type="ECO:0000256" key="8">
    <source>
        <dbReference type="SAM" id="MobiDB-lite"/>
    </source>
</evidence>
<evidence type="ECO:0000256" key="6">
    <source>
        <dbReference type="ARBA" id="ARBA00023274"/>
    </source>
</evidence>
<dbReference type="FunFam" id="3.30.70.330:FF:001585">
    <property type="entry name" value="U1 small nuclear ribonucleoprotein 70 kDa"/>
    <property type="match status" value="1"/>
</dbReference>
<evidence type="ECO:0000256" key="2">
    <source>
        <dbReference type="ARBA" id="ARBA00004642"/>
    </source>
</evidence>
<comment type="caution">
    <text evidence="10">The sequence shown here is derived from an EMBL/GenBank/DDBJ whole genome shotgun (WGS) entry which is preliminary data.</text>
</comment>
<dbReference type="PANTHER" id="PTHR13952">
    <property type="entry name" value="U1 SMALL NUCLEAR RIBONUCLEOPROTEIN 70 KD"/>
    <property type="match status" value="1"/>
</dbReference>
<dbReference type="InterPro" id="IPR000504">
    <property type="entry name" value="RRM_dom"/>
</dbReference>
<feature type="compositionally biased region" description="Basic and acidic residues" evidence="8">
    <location>
        <begin position="284"/>
        <end position="449"/>
    </location>
</feature>
<sequence length="456" mass="51557">MQPGTFKPLGGGPPGPPPGGLKPLGGGALKPLGGGGGGGGDGDDGGGLAGLASLKSLGTQHMTGLTPSLLKLFAARDPAPFVPPPTKKKLPSYSGIGQYVSEFANPGDPEHSPPVTRAETKEEKKTRIAMILQENGEEAVKKGLEEWDPTKNEAATGDAYKTLFVARINYDTSESKLKREFEEFGPVKRINLVHDKNSGKPRGYAFIEYSSSREMKNAYKMGDGRKIDGRRVLVDVERGRTVPNWRPRRLGGGLGTTRVNTKAVVPPPPPMETTQAPPPPPESRPLESRDRDERVDDRGDRGRDDRDRRGRDDRDRGRDDRDRGRDDRGDRDKERDRGDRGDRDRDRGDRDRDRGDRDRDRGDRDRDRSDRGDRDRDRDRDRSDRKERKRDREDKDRDRDRDRGDRSDRKRSRRDEERDHDKSREDGEYPSERSSDRRKSKDEREHGELDEQPMEA</sequence>
<dbReference type="Gene3D" id="3.30.70.330">
    <property type="match status" value="1"/>
</dbReference>
<reference evidence="10 11" key="1">
    <citation type="journal article" date="2015" name="Genome Biol. Evol.">
        <title>Comparative Genomics of a Bacterivorous Green Alga Reveals Evolutionary Causalities and Consequences of Phago-Mixotrophic Mode of Nutrition.</title>
        <authorList>
            <person name="Burns J.A."/>
            <person name="Paasch A."/>
            <person name="Narechania A."/>
            <person name="Kim E."/>
        </authorList>
    </citation>
    <scope>NUCLEOTIDE SEQUENCE [LARGE SCALE GENOMIC DNA]</scope>
    <source>
        <strain evidence="10 11">PLY_AMNH</strain>
    </source>
</reference>
<dbReference type="GO" id="GO:0071011">
    <property type="term" value="C:precatalytic spliceosome"/>
    <property type="evidence" value="ECO:0007669"/>
    <property type="project" value="TreeGrafter"/>
</dbReference>
<dbReference type="InterPro" id="IPR034143">
    <property type="entry name" value="snRNP70_RRM"/>
</dbReference>
<feature type="region of interest" description="Disordered" evidence="8">
    <location>
        <begin position="100"/>
        <end position="124"/>
    </location>
</feature>
<feature type="region of interest" description="Disordered" evidence="8">
    <location>
        <begin position="1"/>
        <end position="50"/>
    </location>
</feature>
<evidence type="ECO:0000313" key="10">
    <source>
        <dbReference type="EMBL" id="KAK3264801.1"/>
    </source>
</evidence>
<dbReference type="Pfam" id="PF00076">
    <property type="entry name" value="RRM_1"/>
    <property type="match status" value="1"/>
</dbReference>
<dbReference type="AlphaFoldDB" id="A0AAE0FT75"/>
<evidence type="ECO:0000256" key="4">
    <source>
        <dbReference type="ARBA" id="ARBA00022884"/>
    </source>
</evidence>
<dbReference type="InterPro" id="IPR012677">
    <property type="entry name" value="Nucleotide-bd_a/b_plait_sf"/>
</dbReference>
<dbReference type="GO" id="GO:0071004">
    <property type="term" value="C:U2-type prespliceosome"/>
    <property type="evidence" value="ECO:0007669"/>
    <property type="project" value="TreeGrafter"/>
</dbReference>
<accession>A0AAE0FT75</accession>
<dbReference type="GO" id="GO:0000398">
    <property type="term" value="P:mRNA splicing, via spliceosome"/>
    <property type="evidence" value="ECO:0007669"/>
    <property type="project" value="TreeGrafter"/>
</dbReference>
<evidence type="ECO:0000256" key="3">
    <source>
        <dbReference type="ARBA" id="ARBA00016996"/>
    </source>
</evidence>
<dbReference type="EMBL" id="LGRX02014347">
    <property type="protein sequence ID" value="KAK3264801.1"/>
    <property type="molecule type" value="Genomic_DNA"/>
</dbReference>
<dbReference type="Pfam" id="PF12220">
    <property type="entry name" value="U1snRNP70_N"/>
    <property type="match status" value="1"/>
</dbReference>
<proteinExistence type="predicted"/>
<feature type="region of interest" description="Disordered" evidence="8">
    <location>
        <begin position="242"/>
        <end position="456"/>
    </location>
</feature>
<name>A0AAE0FT75_9CHLO</name>
<dbReference type="GO" id="GO:0016607">
    <property type="term" value="C:nuclear speck"/>
    <property type="evidence" value="ECO:0007669"/>
    <property type="project" value="UniProtKB-SubCell"/>
</dbReference>
<keyword evidence="6" id="KW-0687">Ribonucleoprotein</keyword>
<keyword evidence="4 7" id="KW-0694">RNA-binding</keyword>
<dbReference type="GO" id="GO:0005685">
    <property type="term" value="C:U1 snRNP"/>
    <property type="evidence" value="ECO:0007669"/>
    <property type="project" value="TreeGrafter"/>
</dbReference>
<dbReference type="InterPro" id="IPR022023">
    <property type="entry name" value="U1snRNP70_N"/>
</dbReference>
<evidence type="ECO:0000256" key="5">
    <source>
        <dbReference type="ARBA" id="ARBA00023242"/>
    </source>
</evidence>
<dbReference type="InterPro" id="IPR035979">
    <property type="entry name" value="RBD_domain_sf"/>
</dbReference>
<dbReference type="PROSITE" id="PS50102">
    <property type="entry name" value="RRM"/>
    <property type="match status" value="1"/>
</dbReference>
<feature type="compositionally biased region" description="Pro residues" evidence="8">
    <location>
        <begin position="265"/>
        <end position="283"/>
    </location>
</feature>
<dbReference type="Proteomes" id="UP001190700">
    <property type="component" value="Unassembled WGS sequence"/>
</dbReference>
<feature type="compositionally biased region" description="Pro residues" evidence="8">
    <location>
        <begin position="11"/>
        <end position="20"/>
    </location>
</feature>
<keyword evidence="11" id="KW-1185">Reference proteome</keyword>
<organism evidence="10 11">
    <name type="scientific">Cymbomonas tetramitiformis</name>
    <dbReference type="NCBI Taxonomy" id="36881"/>
    <lineage>
        <taxon>Eukaryota</taxon>
        <taxon>Viridiplantae</taxon>
        <taxon>Chlorophyta</taxon>
        <taxon>Pyramimonadophyceae</taxon>
        <taxon>Pyramimonadales</taxon>
        <taxon>Pyramimonadaceae</taxon>
        <taxon>Cymbomonas</taxon>
    </lineage>
</organism>
<dbReference type="CDD" id="cd12236">
    <property type="entry name" value="RRM_snRNP70"/>
    <property type="match status" value="1"/>
</dbReference>
<feature type="compositionally biased region" description="Gly residues" evidence="8">
    <location>
        <begin position="22"/>
        <end position="49"/>
    </location>
</feature>
<protein>
    <recommendedName>
        <fullName evidence="3">U1 small nuclear ribonucleoprotein 70 kDa</fullName>
    </recommendedName>
</protein>